<feature type="transmembrane region" description="Helical" evidence="1">
    <location>
        <begin position="107"/>
        <end position="129"/>
    </location>
</feature>
<feature type="transmembrane region" description="Helical" evidence="1">
    <location>
        <begin position="77"/>
        <end position="101"/>
    </location>
</feature>
<reference evidence="2 3" key="1">
    <citation type="submission" date="2019-05" db="EMBL/GenBank/DDBJ databases">
        <title>Draft Whole-Genome sequence of the green sulfur bacterium Prosthecochloris vibrioformis DSM 260.</title>
        <authorList>
            <person name="Meyer T.E."/>
            <person name="Kyndt J.A."/>
        </authorList>
    </citation>
    <scope>NUCLEOTIDE SEQUENCE [LARGE SCALE GENOMIC DNA]</scope>
    <source>
        <strain evidence="2 3">DSM 260</strain>
    </source>
</reference>
<keyword evidence="1" id="KW-0812">Transmembrane</keyword>
<dbReference type="EMBL" id="VDCI01000007">
    <property type="protein sequence ID" value="TNJ36226.1"/>
    <property type="molecule type" value="Genomic_DNA"/>
</dbReference>
<sequence>MYSAEHLVPIIQTAVGPVILISGQGLLLLTMTNRLGRIIDRSRSLSCGMESLGSVPRERVAQEIDILWKRGRLIRSAIMLASFSCLFAAFLVILLFLSPLVALELPYLISFFFIMSMISLISSLLFFLFDIQSSLSALRIELDGHCENSQGGAQ</sequence>
<dbReference type="Pfam" id="PF11026">
    <property type="entry name" value="DUF2721"/>
    <property type="match status" value="1"/>
</dbReference>
<evidence type="ECO:0000313" key="2">
    <source>
        <dbReference type="EMBL" id="TNJ36226.1"/>
    </source>
</evidence>
<evidence type="ECO:0000256" key="1">
    <source>
        <dbReference type="SAM" id="Phobius"/>
    </source>
</evidence>
<accession>A0A5C4RY53</accession>
<name>A0A5C4RY53_PROVB</name>
<proteinExistence type="predicted"/>
<dbReference type="RefSeq" id="WP_139626739.1">
    <property type="nucleotide sequence ID" value="NZ_VDCI01000007.1"/>
</dbReference>
<dbReference type="Proteomes" id="UP000309544">
    <property type="component" value="Unassembled WGS sequence"/>
</dbReference>
<keyword evidence="3" id="KW-1185">Reference proteome</keyword>
<gene>
    <name evidence="2" type="ORF">FGF68_08280</name>
</gene>
<feature type="transmembrane region" description="Helical" evidence="1">
    <location>
        <begin position="6"/>
        <end position="29"/>
    </location>
</feature>
<dbReference type="AlphaFoldDB" id="A0A5C4RY53"/>
<evidence type="ECO:0000313" key="3">
    <source>
        <dbReference type="Proteomes" id="UP000309544"/>
    </source>
</evidence>
<organism evidence="2 3">
    <name type="scientific">Prosthecochloris vibrioformis</name>
    <name type="common">Chlorobium vibrioforme</name>
    <dbReference type="NCBI Taxonomy" id="1098"/>
    <lineage>
        <taxon>Bacteria</taxon>
        <taxon>Pseudomonadati</taxon>
        <taxon>Chlorobiota</taxon>
        <taxon>Chlorobiia</taxon>
        <taxon>Chlorobiales</taxon>
        <taxon>Chlorobiaceae</taxon>
        <taxon>Prosthecochloris</taxon>
    </lineage>
</organism>
<dbReference type="InterPro" id="IPR021279">
    <property type="entry name" value="DUF2721"/>
</dbReference>
<keyword evidence="1" id="KW-0472">Membrane</keyword>
<protein>
    <submittedName>
        <fullName evidence="2">DUF2721 domain-containing protein</fullName>
    </submittedName>
</protein>
<comment type="caution">
    <text evidence="2">The sequence shown here is derived from an EMBL/GenBank/DDBJ whole genome shotgun (WGS) entry which is preliminary data.</text>
</comment>
<keyword evidence="1" id="KW-1133">Transmembrane helix</keyword>